<dbReference type="OrthoDB" id="49957at2157"/>
<keyword evidence="12" id="KW-1185">Reference proteome</keyword>
<evidence type="ECO:0000256" key="3">
    <source>
        <dbReference type="ARBA" id="ARBA00022679"/>
    </source>
</evidence>
<dbReference type="AlphaFoldDB" id="I3D093"/>
<evidence type="ECO:0000256" key="5">
    <source>
        <dbReference type="ARBA" id="ARBA00022694"/>
    </source>
</evidence>
<dbReference type="PANTHER" id="PTHR11135:SF0">
    <property type="entry name" value="ELONGATOR COMPLEX PROTEIN 3"/>
    <property type="match status" value="1"/>
</dbReference>
<dbReference type="RefSeq" id="WP_008301249.1">
    <property type="nucleotide sequence ID" value="NZ_AEXL02000145.1"/>
</dbReference>
<evidence type="ECO:0000256" key="6">
    <source>
        <dbReference type="ARBA" id="ARBA00022723"/>
    </source>
</evidence>
<keyword evidence="6" id="KW-0479">Metal-binding</keyword>
<dbReference type="Gene3D" id="3.20.20.70">
    <property type="entry name" value="Aldolase class I"/>
    <property type="match status" value="1"/>
</dbReference>
<evidence type="ECO:0000259" key="10">
    <source>
        <dbReference type="PROSITE" id="PS51918"/>
    </source>
</evidence>
<keyword evidence="9" id="KW-0012">Acyltransferase</keyword>
<dbReference type="CDD" id="cd01335">
    <property type="entry name" value="Radical_SAM"/>
    <property type="match status" value="1"/>
</dbReference>
<evidence type="ECO:0000313" key="12">
    <source>
        <dbReference type="Proteomes" id="UP000003423"/>
    </source>
</evidence>
<dbReference type="GO" id="GO:0002926">
    <property type="term" value="P:tRNA wobble base 5-methoxycarbonylmethyl-2-thiouridinylation"/>
    <property type="evidence" value="ECO:0007669"/>
    <property type="project" value="TreeGrafter"/>
</dbReference>
<gene>
    <name evidence="11" type="ORF">BD31_I2156</name>
</gene>
<dbReference type="InterPro" id="IPR039661">
    <property type="entry name" value="ELP3"/>
</dbReference>
<keyword evidence="5" id="KW-0819">tRNA processing</keyword>
<evidence type="ECO:0000256" key="1">
    <source>
        <dbReference type="ARBA" id="ARBA00001966"/>
    </source>
</evidence>
<feature type="non-terminal residue" evidence="11">
    <location>
        <position position="282"/>
    </location>
</feature>
<reference evidence="11 12" key="1">
    <citation type="journal article" date="2012" name="J. Bacteriol.">
        <title>Genome sequence of "Candidatus Nitrosopumilus salaria" BD31, an ammonia-oxidizing archaeon from the San Francisco Bay estuary.</title>
        <authorList>
            <person name="Mosier A.C."/>
            <person name="Allen E.E."/>
            <person name="Kim M."/>
            <person name="Ferriera S."/>
            <person name="Francis C.A."/>
        </authorList>
    </citation>
    <scope>NUCLEOTIDE SEQUENCE [LARGE SCALE GENOMIC DNA]</scope>
    <source>
        <strain evidence="11 12">BD31</strain>
    </source>
</reference>
<dbReference type="SMART" id="SM00729">
    <property type="entry name" value="Elp3"/>
    <property type="match status" value="1"/>
</dbReference>
<evidence type="ECO:0000256" key="2">
    <source>
        <dbReference type="ARBA" id="ARBA00022485"/>
    </source>
</evidence>
<dbReference type="GO" id="GO:0005737">
    <property type="term" value="C:cytoplasm"/>
    <property type="evidence" value="ECO:0007669"/>
    <property type="project" value="TreeGrafter"/>
</dbReference>
<name>I3D093_9ARCH</name>
<keyword evidence="7" id="KW-0408">Iron</keyword>
<dbReference type="PANTHER" id="PTHR11135">
    <property type="entry name" value="HISTONE ACETYLTRANSFERASE-RELATED"/>
    <property type="match status" value="1"/>
</dbReference>
<accession>I3D093</accession>
<dbReference type="NCBIfam" id="TIGR01211">
    <property type="entry name" value="ELP3"/>
    <property type="match status" value="1"/>
</dbReference>
<dbReference type="SUPFAM" id="SSF102114">
    <property type="entry name" value="Radical SAM enzymes"/>
    <property type="match status" value="1"/>
</dbReference>
<evidence type="ECO:0000256" key="9">
    <source>
        <dbReference type="ARBA" id="ARBA00023315"/>
    </source>
</evidence>
<evidence type="ECO:0000256" key="7">
    <source>
        <dbReference type="ARBA" id="ARBA00023004"/>
    </source>
</evidence>
<evidence type="ECO:0000256" key="4">
    <source>
        <dbReference type="ARBA" id="ARBA00022691"/>
    </source>
</evidence>
<organism evidence="11 12">
    <name type="scientific">Candidatus Nitrosopumilus salarius BD31</name>
    <dbReference type="NCBI Taxonomy" id="859350"/>
    <lineage>
        <taxon>Archaea</taxon>
        <taxon>Nitrososphaerota</taxon>
        <taxon>Nitrososphaeria</taxon>
        <taxon>Nitrosopumilales</taxon>
        <taxon>Nitrosopumilaceae</taxon>
        <taxon>Nitrosopumilus</taxon>
    </lineage>
</organism>
<dbReference type="Pfam" id="PF16199">
    <property type="entry name" value="Radical_SAM_C"/>
    <property type="match status" value="1"/>
</dbReference>
<dbReference type="Pfam" id="PF04055">
    <property type="entry name" value="Radical_SAM"/>
    <property type="match status" value="1"/>
</dbReference>
<evidence type="ECO:0000313" key="11">
    <source>
        <dbReference type="EMBL" id="EIJ65136.1"/>
    </source>
</evidence>
<proteinExistence type="predicted"/>
<feature type="non-terminal residue" evidence="11">
    <location>
        <position position="1"/>
    </location>
</feature>
<comment type="caution">
    <text evidence="11">The sequence shown here is derived from an EMBL/GenBank/DDBJ whole genome shotgun (WGS) entry which is preliminary data.</text>
</comment>
<dbReference type="InterPro" id="IPR013785">
    <property type="entry name" value="Aldolase_TIM"/>
</dbReference>
<keyword evidence="4" id="KW-0949">S-adenosyl-L-methionine</keyword>
<protein>
    <submittedName>
        <fullName evidence="11">Histone acetyltransferase, ELP3 family</fullName>
    </submittedName>
</protein>
<dbReference type="EMBL" id="AEXL02000145">
    <property type="protein sequence ID" value="EIJ65136.1"/>
    <property type="molecule type" value="Genomic_DNA"/>
</dbReference>
<dbReference type="GO" id="GO:0046872">
    <property type="term" value="F:metal ion binding"/>
    <property type="evidence" value="ECO:0007669"/>
    <property type="project" value="UniProtKB-KW"/>
</dbReference>
<sequence length="282" mass="32580">IETKPDYCKKEHVDLMLSYGVTRIEIGVQSLQERVYKIVNRGHNYNDVVESFQIAKDSGYKIVAHMMPGLPTMTPEEDIADFKKLFEDSQLRPDMLKIYPSLVIENTPLYKEYKQGKYKPYSDEDMIKVLTEAKRNVPKWVRIMRVQREISPNEIIAGPKSGNLRQIVHQNLAKQGLLCKCIRCREAGLSNKKLDVGDIKLNRIDYDSSGGKEVFLSYEDKNESIYGFLRLRKPSVDAHRDEIDQKTCIVREIHVYGKSLRLGEKEDSEIQHSGLGKNLMRE</sequence>
<dbReference type="InterPro" id="IPR032432">
    <property type="entry name" value="Radical_SAM_C"/>
</dbReference>
<keyword evidence="2" id="KW-0004">4Fe-4S</keyword>
<keyword evidence="3" id="KW-0808">Transferase</keyword>
<dbReference type="InterPro" id="IPR058240">
    <property type="entry name" value="rSAM_sf"/>
</dbReference>
<dbReference type="GO" id="GO:0051539">
    <property type="term" value="F:4 iron, 4 sulfur cluster binding"/>
    <property type="evidence" value="ECO:0007669"/>
    <property type="project" value="UniProtKB-KW"/>
</dbReference>
<dbReference type="InterPro" id="IPR006638">
    <property type="entry name" value="Elp3/MiaA/NifB-like_rSAM"/>
</dbReference>
<evidence type="ECO:0000256" key="8">
    <source>
        <dbReference type="ARBA" id="ARBA00023014"/>
    </source>
</evidence>
<comment type="cofactor">
    <cofactor evidence="1">
        <name>[4Fe-4S] cluster</name>
        <dbReference type="ChEBI" id="CHEBI:49883"/>
    </cofactor>
</comment>
<keyword evidence="8" id="KW-0411">Iron-sulfur</keyword>
<feature type="domain" description="Radical SAM core" evidence="10">
    <location>
        <begin position="1"/>
        <end position="153"/>
    </location>
</feature>
<dbReference type="InterPro" id="IPR034687">
    <property type="entry name" value="ELP3-like"/>
</dbReference>
<dbReference type="Proteomes" id="UP000003423">
    <property type="component" value="Unassembled WGS sequence"/>
</dbReference>
<dbReference type="InterPro" id="IPR007197">
    <property type="entry name" value="rSAM"/>
</dbReference>
<dbReference type="PROSITE" id="PS51918">
    <property type="entry name" value="RADICAL_SAM"/>
    <property type="match status" value="1"/>
</dbReference>
<dbReference type="GO" id="GO:0016746">
    <property type="term" value="F:acyltransferase activity"/>
    <property type="evidence" value="ECO:0007669"/>
    <property type="project" value="UniProtKB-KW"/>
</dbReference>